<protein>
    <submittedName>
        <fullName evidence="7">Flotillin family protein</fullName>
    </submittedName>
</protein>
<comment type="subcellular location">
    <subcellularLocation>
        <location evidence="1">Membrane</location>
    </subcellularLocation>
</comment>
<keyword evidence="8" id="KW-1185">Reference proteome</keyword>
<evidence type="ECO:0000313" key="8">
    <source>
        <dbReference type="Proteomes" id="UP000620327"/>
    </source>
</evidence>
<reference evidence="7" key="1">
    <citation type="submission" date="2020-08" db="EMBL/GenBank/DDBJ databases">
        <title>Genome public.</title>
        <authorList>
            <person name="Liu C."/>
            <person name="Sun Q."/>
        </authorList>
    </citation>
    <scope>NUCLEOTIDE SEQUENCE</scope>
    <source>
        <strain evidence="7">BX15</strain>
    </source>
</reference>
<comment type="caution">
    <text evidence="7">The sequence shown here is derived from an EMBL/GenBank/DDBJ whole genome shotgun (WGS) entry which is preliminary data.</text>
</comment>
<dbReference type="SMART" id="SM00244">
    <property type="entry name" value="PHB"/>
    <property type="match status" value="1"/>
</dbReference>
<keyword evidence="4" id="KW-0175">Coiled coil</keyword>
<dbReference type="GO" id="GO:0072659">
    <property type="term" value="P:protein localization to plasma membrane"/>
    <property type="evidence" value="ECO:0007669"/>
    <property type="project" value="TreeGrafter"/>
</dbReference>
<dbReference type="RefSeq" id="WP_187015026.1">
    <property type="nucleotide sequence ID" value="NZ_JACOQI010000009.1"/>
</dbReference>
<evidence type="ECO:0000256" key="5">
    <source>
        <dbReference type="SAM" id="Phobius"/>
    </source>
</evidence>
<dbReference type="CDD" id="cd03399">
    <property type="entry name" value="SPFH_flotillin"/>
    <property type="match status" value="1"/>
</dbReference>
<dbReference type="Pfam" id="PF15975">
    <property type="entry name" value="Flot"/>
    <property type="match status" value="1"/>
</dbReference>
<dbReference type="InterPro" id="IPR031905">
    <property type="entry name" value="Flotillin_C"/>
</dbReference>
<feature type="coiled-coil region" evidence="4">
    <location>
        <begin position="200"/>
        <end position="251"/>
    </location>
</feature>
<accession>A0A923MJS4</accession>
<evidence type="ECO:0000256" key="3">
    <source>
        <dbReference type="ARBA" id="ARBA00023136"/>
    </source>
</evidence>
<keyword evidence="5" id="KW-0812">Transmembrane</keyword>
<evidence type="ECO:0000256" key="2">
    <source>
        <dbReference type="ARBA" id="ARBA00007161"/>
    </source>
</evidence>
<keyword evidence="3 5" id="KW-0472">Membrane</keyword>
<dbReference type="PANTHER" id="PTHR13806:SF46">
    <property type="entry name" value="FLOTILLIN-1-RELATED"/>
    <property type="match status" value="1"/>
</dbReference>
<feature type="transmembrane region" description="Helical" evidence="5">
    <location>
        <begin position="7"/>
        <end position="26"/>
    </location>
</feature>
<comment type="similarity">
    <text evidence="2">Belongs to the band 7/mec-2 family. Flotillin subfamily.</text>
</comment>
<dbReference type="PANTHER" id="PTHR13806">
    <property type="entry name" value="FLOTILLIN-RELATED"/>
    <property type="match status" value="1"/>
</dbReference>
<dbReference type="GO" id="GO:0002020">
    <property type="term" value="F:protease binding"/>
    <property type="evidence" value="ECO:0007669"/>
    <property type="project" value="TreeGrafter"/>
</dbReference>
<dbReference type="InterPro" id="IPR001107">
    <property type="entry name" value="Band_7"/>
</dbReference>
<dbReference type="AlphaFoldDB" id="A0A923MJS4"/>
<dbReference type="Pfam" id="PF01145">
    <property type="entry name" value="Band_7"/>
    <property type="match status" value="1"/>
</dbReference>
<dbReference type="Proteomes" id="UP000620327">
    <property type="component" value="Unassembled WGS sequence"/>
</dbReference>
<name>A0A923MJS4_9FIRM</name>
<dbReference type="EMBL" id="JACOQI010000009">
    <property type="protein sequence ID" value="MBC5770799.1"/>
    <property type="molecule type" value="Genomic_DNA"/>
</dbReference>
<evidence type="ECO:0000256" key="1">
    <source>
        <dbReference type="ARBA" id="ARBA00004370"/>
    </source>
</evidence>
<dbReference type="SUPFAM" id="SSF117892">
    <property type="entry name" value="Band 7/SPFH domain"/>
    <property type="match status" value="1"/>
</dbReference>
<evidence type="ECO:0000313" key="7">
    <source>
        <dbReference type="EMBL" id="MBC5770799.1"/>
    </source>
</evidence>
<dbReference type="InterPro" id="IPR036013">
    <property type="entry name" value="Band_7/SPFH_dom_sf"/>
</dbReference>
<organism evidence="7 8">
    <name type="scientific">Dysosmobacter segnis</name>
    <dbReference type="NCBI Taxonomy" id="2763042"/>
    <lineage>
        <taxon>Bacteria</taxon>
        <taxon>Bacillati</taxon>
        <taxon>Bacillota</taxon>
        <taxon>Clostridia</taxon>
        <taxon>Eubacteriales</taxon>
        <taxon>Oscillospiraceae</taxon>
        <taxon>Dysosmobacter</taxon>
    </lineage>
</organism>
<keyword evidence="5" id="KW-1133">Transmembrane helix</keyword>
<proteinExistence type="inferred from homology"/>
<evidence type="ECO:0000256" key="4">
    <source>
        <dbReference type="SAM" id="Coils"/>
    </source>
</evidence>
<evidence type="ECO:0000259" key="6">
    <source>
        <dbReference type="SMART" id="SM00244"/>
    </source>
</evidence>
<feature type="domain" description="Band 7" evidence="6">
    <location>
        <begin position="23"/>
        <end position="190"/>
    </location>
</feature>
<gene>
    <name evidence="7" type="ORF">H8Z83_10790</name>
</gene>
<sequence length="503" mass="54318">MDILLKAIPIAIPVILVILIFLMGYVKAPPDVAYIISGLRKHPKVLIGKAGIKIPFLERVDKLIVRQISIDIKSEGYIPTQDFIGVDVDAVAKVRVMTDPEGIQLAMKNFLNMTEDDFNRAIVDSLQGNMREIIGTITLKEICNDRKKFGDEVQSKAQTDMNALGIQIISCNIQRVTDENSLINSLGQDNMSKIQKDAAIAKAEAERDIAIAQAQAAKASNDAQVEADMHIAQKQNDLAIKQSELKVQEDTKRAEADAAYTIQQQEQQRSIETATVNAQIAKTEREAELKSKEVEVKKQSLDAEVRAAADADRYRKEQEAQAALYQRQKDAEAVRYEQEQAAEAAKKAAEAARFAKEQEAAGIAAVGQAEAEAIRAKALAEAEGIDKKAEAMKKYGEAAVIEMIMNALPEIAKNVAEPLSKVDKITMYGEGNSAKLLSDIVNGTTQVTEGISAGMGLDLKSLLAGALGGKLAAGNSQPVQVTVTPQAQPDAAAASADTPEQQV</sequence>
<dbReference type="InterPro" id="IPR027705">
    <property type="entry name" value="Flotillin_fam"/>
</dbReference>
<dbReference type="GO" id="GO:0005886">
    <property type="term" value="C:plasma membrane"/>
    <property type="evidence" value="ECO:0007669"/>
    <property type="project" value="TreeGrafter"/>
</dbReference>
<dbReference type="Gene3D" id="3.30.479.30">
    <property type="entry name" value="Band 7 domain"/>
    <property type="match status" value="1"/>
</dbReference>